<reference evidence="2" key="1">
    <citation type="submission" date="2017-04" db="EMBL/GenBank/DDBJ databases">
        <authorList>
            <person name="Varghese N."/>
            <person name="Submissions S."/>
        </authorList>
    </citation>
    <scope>NUCLEOTIDE SEQUENCE [LARGE SCALE GENOMIC DNA]</scope>
    <source>
        <strain evidence="2">VDS</strain>
    </source>
</reference>
<protein>
    <submittedName>
        <fullName evidence="1">Uncharacterized protein</fullName>
    </submittedName>
</protein>
<proteinExistence type="predicted"/>
<sequence>MLSVIPLPFFLLFDGLASSVVNAWPFLSSLV</sequence>
<dbReference type="STRING" id="1610489.SAMN06295981_0748"/>
<dbReference type="AlphaFoldDB" id="A0A1X7IM87"/>
<accession>A0A1X7IM87</accession>
<keyword evidence="2" id="KW-1185">Reference proteome</keyword>
<evidence type="ECO:0000313" key="1">
    <source>
        <dbReference type="EMBL" id="SMG15465.1"/>
    </source>
</evidence>
<name>A0A1X7IM87_9CORY</name>
<organism evidence="1 2">
    <name type="scientific">Corynebacterium pollutisoli</name>
    <dbReference type="NCBI Taxonomy" id="1610489"/>
    <lineage>
        <taxon>Bacteria</taxon>
        <taxon>Bacillati</taxon>
        <taxon>Actinomycetota</taxon>
        <taxon>Actinomycetes</taxon>
        <taxon>Mycobacteriales</taxon>
        <taxon>Corynebacteriaceae</taxon>
        <taxon>Corynebacterium</taxon>
    </lineage>
</organism>
<dbReference type="Proteomes" id="UP000193309">
    <property type="component" value="Unassembled WGS sequence"/>
</dbReference>
<gene>
    <name evidence="1" type="ORF">SAMN06295981_0748</name>
</gene>
<evidence type="ECO:0000313" key="2">
    <source>
        <dbReference type="Proteomes" id="UP000193309"/>
    </source>
</evidence>
<dbReference type="EMBL" id="FXAR01000002">
    <property type="protein sequence ID" value="SMG15465.1"/>
    <property type="molecule type" value="Genomic_DNA"/>
</dbReference>